<dbReference type="Pfam" id="PF20511">
    <property type="entry name" value="PMI_typeI_cat"/>
    <property type="match status" value="1"/>
</dbReference>
<comment type="similarity">
    <text evidence="3">Belongs to the mannose-6-phosphate isomerase type 1 family.</text>
</comment>
<dbReference type="GO" id="GO:0008270">
    <property type="term" value="F:zinc ion binding"/>
    <property type="evidence" value="ECO:0007669"/>
    <property type="project" value="UniProtKB-UniRule"/>
</dbReference>
<evidence type="ECO:0000256" key="2">
    <source>
        <dbReference type="ARBA" id="ARBA00022833"/>
    </source>
</evidence>
<feature type="binding site" evidence="4">
    <location>
        <position position="113"/>
    </location>
    <ligand>
        <name>Zn(2+)</name>
        <dbReference type="ChEBI" id="CHEBI:29105"/>
    </ligand>
</feature>
<keyword evidence="3 8" id="KW-0413">Isomerase</keyword>
<protein>
    <recommendedName>
        <fullName evidence="3">Mannose-6-phosphate isomerase</fullName>
        <ecNumber evidence="3">5.3.1.8</ecNumber>
    </recommendedName>
</protein>
<dbReference type="PANTHER" id="PTHR42742">
    <property type="entry name" value="TRANSCRIPTIONAL REPRESSOR MPRA"/>
    <property type="match status" value="1"/>
</dbReference>
<dbReference type="Pfam" id="PF21621">
    <property type="entry name" value="MPI_cupin_dom"/>
    <property type="match status" value="1"/>
</dbReference>
<dbReference type="AlphaFoldDB" id="A0A653IGH3"/>
<dbReference type="EMBL" id="CABWKQ010000032">
    <property type="protein sequence ID" value="VWX38385.1"/>
    <property type="molecule type" value="Genomic_DNA"/>
</dbReference>
<feature type="binding site" evidence="4">
    <location>
        <position position="170"/>
    </location>
    <ligand>
        <name>Zn(2+)</name>
        <dbReference type="ChEBI" id="CHEBI:29105"/>
    </ligand>
</feature>
<dbReference type="EC" id="5.3.1.8" evidence="3"/>
<keyword evidence="2 3" id="KW-0862">Zinc</keyword>
<reference evidence="8 9" key="1">
    <citation type="submission" date="2019-10" db="EMBL/GenBank/DDBJ databases">
        <authorList>
            <person name="Karimi E."/>
        </authorList>
    </citation>
    <scope>NUCLEOTIDE SEQUENCE [LARGE SCALE GENOMIC DNA]</scope>
    <source>
        <strain evidence="8">Exiguobacterium sp. 9Y</strain>
    </source>
</reference>
<evidence type="ECO:0000313" key="9">
    <source>
        <dbReference type="Proteomes" id="UP000439752"/>
    </source>
</evidence>
<feature type="domain" description="Mannose-6-phosphate isomerase cupin" evidence="7">
    <location>
        <begin position="236"/>
        <end position="312"/>
    </location>
</feature>
<feature type="binding site" evidence="4">
    <location>
        <position position="95"/>
    </location>
    <ligand>
        <name>Zn(2+)</name>
        <dbReference type="ChEBI" id="CHEBI:29105"/>
    </ligand>
</feature>
<dbReference type="Gene3D" id="2.60.120.10">
    <property type="entry name" value="Jelly Rolls"/>
    <property type="match status" value="2"/>
</dbReference>
<dbReference type="InterPro" id="IPR014628">
    <property type="entry name" value="Man6P_isomerase_Firm_short"/>
</dbReference>
<gene>
    <name evidence="8" type="primary">manA</name>
    <name evidence="8" type="ORF">EXIGUO9Y_380144</name>
</gene>
<evidence type="ECO:0000256" key="4">
    <source>
        <dbReference type="PIRSR" id="PIRSR036894-1"/>
    </source>
</evidence>
<dbReference type="PANTHER" id="PTHR42742:SF3">
    <property type="entry name" value="FRUCTOKINASE"/>
    <property type="match status" value="1"/>
</dbReference>
<dbReference type="InterPro" id="IPR049071">
    <property type="entry name" value="MPI_cupin_dom"/>
</dbReference>
<dbReference type="GO" id="GO:0004476">
    <property type="term" value="F:mannose-6-phosphate isomerase activity"/>
    <property type="evidence" value="ECO:0007669"/>
    <property type="project" value="UniProtKB-UniRule"/>
</dbReference>
<dbReference type="GO" id="GO:0005975">
    <property type="term" value="P:carbohydrate metabolic process"/>
    <property type="evidence" value="ECO:0007669"/>
    <property type="project" value="UniProtKB-UniRule"/>
</dbReference>
<evidence type="ECO:0000256" key="5">
    <source>
        <dbReference type="PIRSR" id="PIRSR036894-2"/>
    </source>
</evidence>
<proteinExistence type="inferred from homology"/>
<dbReference type="SUPFAM" id="SSF51182">
    <property type="entry name" value="RmlC-like cupins"/>
    <property type="match status" value="1"/>
</dbReference>
<dbReference type="InterPro" id="IPR011051">
    <property type="entry name" value="RmlC_Cupin_sf"/>
</dbReference>
<dbReference type="CDD" id="cd07010">
    <property type="entry name" value="cupin_PMI_type_I_N_bac"/>
    <property type="match status" value="1"/>
</dbReference>
<dbReference type="Proteomes" id="UP000439752">
    <property type="component" value="Unassembled WGS sequence"/>
</dbReference>
<evidence type="ECO:0000313" key="8">
    <source>
        <dbReference type="EMBL" id="VWX38385.1"/>
    </source>
</evidence>
<dbReference type="PIRSF" id="PIRSF036894">
    <property type="entry name" value="PMI_Firm_short"/>
    <property type="match status" value="1"/>
</dbReference>
<organism evidence="8 9">
    <name type="scientific">Exiguobacterium oxidotolerans</name>
    <dbReference type="NCBI Taxonomy" id="223958"/>
    <lineage>
        <taxon>Bacteria</taxon>
        <taxon>Bacillati</taxon>
        <taxon>Bacillota</taxon>
        <taxon>Bacilli</taxon>
        <taxon>Bacillales</taxon>
        <taxon>Bacillales Family XII. Incertae Sedis</taxon>
        <taxon>Exiguobacterium</taxon>
    </lineage>
</organism>
<evidence type="ECO:0000259" key="6">
    <source>
        <dbReference type="Pfam" id="PF20511"/>
    </source>
</evidence>
<dbReference type="InterPro" id="IPR014710">
    <property type="entry name" value="RmlC-like_jellyroll"/>
</dbReference>
<feature type="active site" evidence="5">
    <location>
        <position position="190"/>
    </location>
</feature>
<comment type="cofactor">
    <cofactor evidence="4">
        <name>Zn(2+)</name>
        <dbReference type="ChEBI" id="CHEBI:29105"/>
    </cofactor>
    <text evidence="4">Binds 1 zinc ion per subunit.</text>
</comment>
<sequence>MYKLEPVFKERIWGGRRLEELFQYDLPVGKIGECWAVSAHPSGLTRLIEGPNRGQTLDVLWASQRLELFGSYALDSFPLHVKLLDSSSYLSIQVHPNDEEARRLENEPYGKSECWYVLEADEGAEVIVGHTLTCPEELKQCAQTKDWDNCLRHIPVKRGDFLYIPSGTIHALGPGIVLLEIQQMSDRTYRLYDYDRLDEQGNPRELHLEKAIAVTTIPDEPAIFEPVEEVMPSGIKTTLLEAPSFTIVRHHVTGADYLLKNHEVFRLLSVVDGEAVVRQDETSRTIKKGEHFFIPRVSGDFFITGEVEFVTSEVFPR</sequence>
<dbReference type="InterPro" id="IPR051804">
    <property type="entry name" value="Carb_Metab_Reg_Kinase/Isom"/>
</dbReference>
<feature type="domain" description="Phosphomannose isomerase type I catalytic" evidence="6">
    <location>
        <begin position="1"/>
        <end position="106"/>
    </location>
</feature>
<name>A0A653IGH3_9BACL</name>
<evidence type="ECO:0000256" key="1">
    <source>
        <dbReference type="ARBA" id="ARBA00022723"/>
    </source>
</evidence>
<dbReference type="RefSeq" id="WP_159174034.1">
    <property type="nucleotide sequence ID" value="NZ_LR732312.1"/>
</dbReference>
<dbReference type="InterPro" id="IPR046457">
    <property type="entry name" value="PMI_typeI_cat"/>
</dbReference>
<comment type="catalytic activity">
    <reaction evidence="3">
        <text>D-mannose 6-phosphate = D-fructose 6-phosphate</text>
        <dbReference type="Rhea" id="RHEA:12356"/>
        <dbReference type="ChEBI" id="CHEBI:58735"/>
        <dbReference type="ChEBI" id="CHEBI:61527"/>
        <dbReference type="EC" id="5.3.1.8"/>
    </reaction>
</comment>
<keyword evidence="9" id="KW-1185">Reference proteome</keyword>
<accession>A0A653IGH3</accession>
<evidence type="ECO:0000256" key="3">
    <source>
        <dbReference type="PIRNR" id="PIRNR036894"/>
    </source>
</evidence>
<evidence type="ECO:0000259" key="7">
    <source>
        <dbReference type="Pfam" id="PF21621"/>
    </source>
</evidence>
<keyword evidence="1 3" id="KW-0479">Metal-binding</keyword>